<comment type="caution">
    <text evidence="2">The sequence shown here is derived from an EMBL/GenBank/DDBJ whole genome shotgun (WGS) entry which is preliminary data.</text>
</comment>
<feature type="compositionally biased region" description="Low complexity" evidence="1">
    <location>
        <begin position="118"/>
        <end position="131"/>
    </location>
</feature>
<sequence length="268" mass="30207">MRSNSVPSTSIPHQPWKLEYDPILQQYYYINLQDNTISFDSPCEVMNHKKTSATSNKKLFSSFKKNNTTQQKPTCPIGRSHSISTEKSTKSKSIYRRLSNALSLKTTKSNDSTEDVMSIPTSSPSSPRNSIASVTTAATATSSTMIDSTTLMDAGNLDDDYLLNNNRLNNFKNFSGTSQVNLHFGYISDAEDTESISSSESSILNDATSGSTDEDEVKVFNQNYIYNPNYDGAFFDYEDDECNDNEMVDAEREKERRELRLQILKELY</sequence>
<feature type="region of interest" description="Disordered" evidence="1">
    <location>
        <begin position="107"/>
        <end position="131"/>
    </location>
</feature>
<proteinExistence type="predicted"/>
<dbReference type="AlphaFoldDB" id="A0A367YIJ9"/>
<keyword evidence="3" id="KW-1185">Reference proteome</keyword>
<evidence type="ECO:0000313" key="3">
    <source>
        <dbReference type="Proteomes" id="UP000253472"/>
    </source>
</evidence>
<name>A0A367YIJ9_9ASCO</name>
<organism evidence="2 3">
    <name type="scientific">Candida viswanathii</name>
    <dbReference type="NCBI Taxonomy" id="5486"/>
    <lineage>
        <taxon>Eukaryota</taxon>
        <taxon>Fungi</taxon>
        <taxon>Dikarya</taxon>
        <taxon>Ascomycota</taxon>
        <taxon>Saccharomycotina</taxon>
        <taxon>Pichiomycetes</taxon>
        <taxon>Debaryomycetaceae</taxon>
        <taxon>Candida/Lodderomyces clade</taxon>
        <taxon>Candida</taxon>
    </lineage>
</organism>
<accession>A0A367YIJ9</accession>
<protein>
    <recommendedName>
        <fullName evidence="4">WW domain-containing protein</fullName>
    </recommendedName>
</protein>
<evidence type="ECO:0008006" key="4">
    <source>
        <dbReference type="Google" id="ProtNLM"/>
    </source>
</evidence>
<dbReference type="Proteomes" id="UP000253472">
    <property type="component" value="Unassembled WGS sequence"/>
</dbReference>
<evidence type="ECO:0000313" key="2">
    <source>
        <dbReference type="EMBL" id="RCK65713.1"/>
    </source>
</evidence>
<dbReference type="STRING" id="5486.A0A367YIJ9"/>
<feature type="region of interest" description="Disordered" evidence="1">
    <location>
        <begin position="66"/>
        <end position="90"/>
    </location>
</feature>
<reference evidence="2 3" key="1">
    <citation type="submission" date="2018-06" db="EMBL/GenBank/DDBJ databases">
        <title>Whole genome sequencing of Candida tropicalis (genome annotated by CSBL at Korea University).</title>
        <authorList>
            <person name="Ahn J."/>
        </authorList>
    </citation>
    <scope>NUCLEOTIDE SEQUENCE [LARGE SCALE GENOMIC DNA]</scope>
    <source>
        <strain evidence="2 3">ATCC 20962</strain>
    </source>
</reference>
<evidence type="ECO:0000256" key="1">
    <source>
        <dbReference type="SAM" id="MobiDB-lite"/>
    </source>
</evidence>
<dbReference type="OrthoDB" id="4020766at2759"/>
<dbReference type="EMBL" id="QLNQ01000020">
    <property type="protein sequence ID" value="RCK65713.1"/>
    <property type="molecule type" value="Genomic_DNA"/>
</dbReference>
<gene>
    <name evidence="2" type="ORF">Cantr_01406</name>
</gene>